<evidence type="ECO:0000256" key="1">
    <source>
        <dbReference type="SAM" id="SignalP"/>
    </source>
</evidence>
<dbReference type="AlphaFoldDB" id="A0A077R8T7"/>
<sequence>MGSYFRLRLSILVVLLSGLFTLQLKETLGSQASAELDRILQAAHVELPSITEGDVVHDQARSLIAEAGKARYAIAAYVSNSPIPKEAGTASSWARELQAELMDRIGSQFSGHLDKMKKVEDEKLYRGIGDGVLKTKSVLFAEQVLQPNKKPIERVAEDADYRERLRVLRMRIKAALGNFDPIAALRRWKIKRLLGKMSVETVHSSTPRSSFGGSVGSRDLSPKNIDELGARLAAIVALKKTQKETAAEEAKDVEAAQLLEKAPVIHSDVMLRNEIKAAPKTLTRMMMSKNWPGADLMRALPKWGHAIIKGPLRYGSKGEIRGMTLDQRRA</sequence>
<feature type="signal peptide" evidence="1">
    <location>
        <begin position="1"/>
        <end position="21"/>
    </location>
</feature>
<proteinExistence type="predicted"/>
<feature type="chain" id="PRO_5001722869" evidence="1">
    <location>
        <begin position="22"/>
        <end position="330"/>
    </location>
</feature>
<accession>A0A077R8T7</accession>
<organism evidence="2">
    <name type="scientific">Melanopsichium pennsylvanicum 4</name>
    <dbReference type="NCBI Taxonomy" id="1398559"/>
    <lineage>
        <taxon>Eukaryota</taxon>
        <taxon>Fungi</taxon>
        <taxon>Dikarya</taxon>
        <taxon>Basidiomycota</taxon>
        <taxon>Ustilaginomycotina</taxon>
        <taxon>Ustilaginomycetes</taxon>
        <taxon>Ustilaginales</taxon>
        <taxon>Ustilaginaceae</taxon>
        <taxon>Melanopsichium</taxon>
    </lineage>
</organism>
<reference evidence="2" key="1">
    <citation type="journal article" date="2014" name="Genome Biol. Evol.">
        <title>Gene Loss Rather Than Gene Gain Is Associated with a Host Jump from Monocots to Dicots in the Smut Fungus Melanopsichium pennsylvanicum.</title>
        <authorList>
            <person name="Sharma R."/>
            <person name="Mishra B."/>
            <person name="Runge F."/>
            <person name="Thines M."/>
        </authorList>
    </citation>
    <scope>NUCLEOTIDE SEQUENCE</scope>
    <source>
        <strain evidence="2">4</strain>
    </source>
</reference>
<protein>
    <submittedName>
        <fullName evidence="2">Uncharacterized protein</fullName>
    </submittedName>
</protein>
<evidence type="ECO:0000313" key="2">
    <source>
        <dbReference type="EMBL" id="CDI55723.1"/>
    </source>
</evidence>
<keyword evidence="1" id="KW-0732">Signal</keyword>
<dbReference type="EMBL" id="HG529663">
    <property type="protein sequence ID" value="CDI55723.1"/>
    <property type="molecule type" value="Genomic_DNA"/>
</dbReference>
<name>A0A077R8T7_9BASI</name>